<reference evidence="2" key="1">
    <citation type="submission" date="2021-01" db="EMBL/GenBank/DDBJ databases">
        <authorList>
            <person name="Corre E."/>
            <person name="Pelletier E."/>
            <person name="Niang G."/>
            <person name="Scheremetjew M."/>
            <person name="Finn R."/>
            <person name="Kale V."/>
            <person name="Holt S."/>
            <person name="Cochrane G."/>
            <person name="Meng A."/>
            <person name="Brown T."/>
            <person name="Cohen L."/>
        </authorList>
    </citation>
    <scope>NUCLEOTIDE SEQUENCE</scope>
    <source>
        <strain evidence="2">Isolate 1302-5</strain>
    </source>
</reference>
<feature type="domain" description="Glycosyltransferase family 28 N-terminal" evidence="1">
    <location>
        <begin position="3"/>
        <end position="69"/>
    </location>
</feature>
<protein>
    <recommendedName>
        <fullName evidence="1">Glycosyltransferase family 28 N-terminal domain-containing protein</fullName>
    </recommendedName>
</protein>
<dbReference type="EMBL" id="HBKQ01030003">
    <property type="protein sequence ID" value="CAE2249200.1"/>
    <property type="molecule type" value="Transcribed_RNA"/>
</dbReference>
<evidence type="ECO:0000313" key="2">
    <source>
        <dbReference type="EMBL" id="CAE2249200.1"/>
    </source>
</evidence>
<dbReference type="AlphaFoldDB" id="A0A7S4J372"/>
<accession>A0A7S4J372</accession>
<dbReference type="Pfam" id="PF03033">
    <property type="entry name" value="Glyco_transf_28"/>
    <property type="match status" value="1"/>
</dbReference>
<dbReference type="GO" id="GO:0016758">
    <property type="term" value="F:hexosyltransferase activity"/>
    <property type="evidence" value="ECO:0007669"/>
    <property type="project" value="InterPro"/>
</dbReference>
<proteinExistence type="predicted"/>
<name>A0A7S4J372_9STRA</name>
<dbReference type="GO" id="GO:0005975">
    <property type="term" value="P:carbohydrate metabolic process"/>
    <property type="evidence" value="ECO:0007669"/>
    <property type="project" value="InterPro"/>
</dbReference>
<dbReference type="Gene3D" id="3.40.50.2000">
    <property type="entry name" value="Glycogen Phosphorylase B"/>
    <property type="match status" value="1"/>
</dbReference>
<dbReference type="InterPro" id="IPR050426">
    <property type="entry name" value="Glycosyltransferase_28"/>
</dbReference>
<gene>
    <name evidence="2" type="ORF">OAUR00152_LOCUS20392</name>
</gene>
<organism evidence="2">
    <name type="scientific">Odontella aurita</name>
    <dbReference type="NCBI Taxonomy" id="265563"/>
    <lineage>
        <taxon>Eukaryota</taxon>
        <taxon>Sar</taxon>
        <taxon>Stramenopiles</taxon>
        <taxon>Ochrophyta</taxon>
        <taxon>Bacillariophyta</taxon>
        <taxon>Mediophyceae</taxon>
        <taxon>Biddulphiophycidae</taxon>
        <taxon>Eupodiscales</taxon>
        <taxon>Odontellaceae</taxon>
        <taxon>Odontella</taxon>
    </lineage>
</organism>
<sequence>MRVVLITVGSRGDAEPFCSLASELAECDHRVDLFLQMDMRHLAPKEAAAETNVTVHELPFSSQDFYQFVASPSHGSGHPNPRVKFVGIIADVIAELLLPCNSEVAAIVEGSDAVVASSLARPLAIALGEKYGMPVCLVQLQPMIPTGEFPHYSNTDRCIDAIIGKGQMKGEERKKNAATYWELERFQFDFLEERLSVTYSDLGLATAPDFSLYQDILSGSNDQFFCHQCFLS</sequence>
<evidence type="ECO:0000259" key="1">
    <source>
        <dbReference type="Pfam" id="PF03033"/>
    </source>
</evidence>
<dbReference type="PANTHER" id="PTHR48050:SF13">
    <property type="entry name" value="STEROL 3-BETA-GLUCOSYLTRANSFERASE UGT80A2"/>
    <property type="match status" value="1"/>
</dbReference>
<dbReference type="InterPro" id="IPR004276">
    <property type="entry name" value="GlycoTrans_28_N"/>
</dbReference>
<dbReference type="PANTHER" id="PTHR48050">
    <property type="entry name" value="STEROL 3-BETA-GLUCOSYLTRANSFERASE"/>
    <property type="match status" value="1"/>
</dbReference>
<dbReference type="SUPFAM" id="SSF53756">
    <property type="entry name" value="UDP-Glycosyltransferase/glycogen phosphorylase"/>
    <property type="match status" value="1"/>
</dbReference>